<evidence type="ECO:0000256" key="4">
    <source>
        <dbReference type="ARBA" id="ARBA00070796"/>
    </source>
</evidence>
<dbReference type="GO" id="GO:0003960">
    <property type="term" value="F:quinone reductase (NADPH) activity"/>
    <property type="evidence" value="ECO:0007669"/>
    <property type="project" value="InterPro"/>
</dbReference>
<dbReference type="PANTHER" id="PTHR48106:SF13">
    <property type="entry name" value="QUINONE OXIDOREDUCTASE-RELATED"/>
    <property type="match status" value="1"/>
</dbReference>
<dbReference type="InterPro" id="IPR011032">
    <property type="entry name" value="GroES-like_sf"/>
</dbReference>
<dbReference type="InterPro" id="IPR013154">
    <property type="entry name" value="ADH-like_N"/>
</dbReference>
<comment type="caution">
    <text evidence="6">The sequence shown here is derived from an EMBL/GenBank/DDBJ whole genome shotgun (WGS) entry which is preliminary data.</text>
</comment>
<dbReference type="CDD" id="cd05286">
    <property type="entry name" value="QOR2"/>
    <property type="match status" value="1"/>
</dbReference>
<dbReference type="AlphaFoldDB" id="A0A409VBF5"/>
<dbReference type="OrthoDB" id="48317at2759"/>
<evidence type="ECO:0000256" key="1">
    <source>
        <dbReference type="ARBA" id="ARBA00022857"/>
    </source>
</evidence>
<evidence type="ECO:0000259" key="5">
    <source>
        <dbReference type="SMART" id="SM00829"/>
    </source>
</evidence>
<dbReference type="Pfam" id="PF08240">
    <property type="entry name" value="ADH_N"/>
    <property type="match status" value="1"/>
</dbReference>
<dbReference type="EMBL" id="NHYE01005668">
    <property type="protein sequence ID" value="PPQ64288.1"/>
    <property type="molecule type" value="Genomic_DNA"/>
</dbReference>
<sequence length="342" mass="36997">MSLPATVDAITIPHIGGVEVIQKTSIPFPKQNPGDILIKVEYCGVNFIDTYYRQGLYKYQSFPAALGKETSGIIVALPTDESVLSNETFKKQGYKVGGKVAADFLGTHATYISVPWKSVYPVPDSVPTKIAAAALLQGLTAVTFFEEAYKVKKGDTILVHTVAGGLGLLFAQLGRRIGATVIGTTSSQEKADLAKQNGADHVILYPVENTVERVLELTNGQGVDAIFDGVGKDTFDDDFKMLKRKGTLVSVGNASGPVPPVPLLKLVEKNTVLLRPTMNNYVYTPEEAAHYGKALFQLVESGELKIKIFHEYPFTAEGVRQAHTDLTQRGGKTIGKLLIKVD</sequence>
<dbReference type="Gene3D" id="3.40.50.720">
    <property type="entry name" value="NAD(P)-binding Rossmann-like Domain"/>
    <property type="match status" value="1"/>
</dbReference>
<name>A0A409VBF5_9AGAR</name>
<dbReference type="PANTHER" id="PTHR48106">
    <property type="entry name" value="QUINONE OXIDOREDUCTASE PIG3-RELATED"/>
    <property type="match status" value="1"/>
</dbReference>
<dbReference type="GO" id="GO:0035925">
    <property type="term" value="F:mRNA 3'-UTR AU-rich region binding"/>
    <property type="evidence" value="ECO:0007669"/>
    <property type="project" value="TreeGrafter"/>
</dbReference>
<accession>A0A409VBF5</accession>
<evidence type="ECO:0000256" key="2">
    <source>
        <dbReference type="ARBA" id="ARBA00023002"/>
    </source>
</evidence>
<keyword evidence="7" id="KW-1185">Reference proteome</keyword>
<dbReference type="InterPro" id="IPR013149">
    <property type="entry name" value="ADH-like_C"/>
</dbReference>
<dbReference type="InterPro" id="IPR020843">
    <property type="entry name" value="ER"/>
</dbReference>
<keyword evidence="1" id="KW-0521">NADP</keyword>
<evidence type="ECO:0000256" key="3">
    <source>
        <dbReference type="ARBA" id="ARBA00043088"/>
    </source>
</evidence>
<dbReference type="SUPFAM" id="SSF51735">
    <property type="entry name" value="NAD(P)-binding Rossmann-fold domains"/>
    <property type="match status" value="1"/>
</dbReference>
<dbReference type="InterPro" id="IPR047618">
    <property type="entry name" value="QOR-like"/>
</dbReference>
<dbReference type="Gene3D" id="3.90.180.10">
    <property type="entry name" value="Medium-chain alcohol dehydrogenases, catalytic domain"/>
    <property type="match status" value="1"/>
</dbReference>
<feature type="domain" description="Enoyl reductase (ER)" evidence="5">
    <location>
        <begin position="16"/>
        <end position="339"/>
    </location>
</feature>
<dbReference type="GO" id="GO:0070402">
    <property type="term" value="F:NADPH binding"/>
    <property type="evidence" value="ECO:0007669"/>
    <property type="project" value="TreeGrafter"/>
</dbReference>
<evidence type="ECO:0000313" key="6">
    <source>
        <dbReference type="EMBL" id="PPQ64288.1"/>
    </source>
</evidence>
<organism evidence="6 7">
    <name type="scientific">Gymnopilus dilepis</name>
    <dbReference type="NCBI Taxonomy" id="231916"/>
    <lineage>
        <taxon>Eukaryota</taxon>
        <taxon>Fungi</taxon>
        <taxon>Dikarya</taxon>
        <taxon>Basidiomycota</taxon>
        <taxon>Agaricomycotina</taxon>
        <taxon>Agaricomycetes</taxon>
        <taxon>Agaricomycetidae</taxon>
        <taxon>Agaricales</taxon>
        <taxon>Agaricineae</taxon>
        <taxon>Hymenogastraceae</taxon>
        <taxon>Gymnopilus</taxon>
    </lineage>
</organism>
<dbReference type="Pfam" id="PF00107">
    <property type="entry name" value="ADH_zinc_N"/>
    <property type="match status" value="1"/>
</dbReference>
<protein>
    <recommendedName>
        <fullName evidence="4">Probable quinone oxidoreductase</fullName>
    </recommendedName>
    <alternativeName>
        <fullName evidence="3">NADPH:quinone reductase</fullName>
    </alternativeName>
</protein>
<dbReference type="GO" id="GO:0005829">
    <property type="term" value="C:cytosol"/>
    <property type="evidence" value="ECO:0007669"/>
    <property type="project" value="TreeGrafter"/>
</dbReference>
<proteinExistence type="predicted"/>
<dbReference type="FunFam" id="3.40.50.720:FF:000053">
    <property type="entry name" value="Quinone oxidoreductase 1"/>
    <property type="match status" value="1"/>
</dbReference>
<dbReference type="STRING" id="231916.A0A409VBF5"/>
<dbReference type="SMART" id="SM00829">
    <property type="entry name" value="PKS_ER"/>
    <property type="match status" value="1"/>
</dbReference>
<gene>
    <name evidence="6" type="ORF">CVT26_002171</name>
</gene>
<dbReference type="InterPro" id="IPR036291">
    <property type="entry name" value="NAD(P)-bd_dom_sf"/>
</dbReference>
<dbReference type="InParanoid" id="A0A409VBF5"/>
<dbReference type="Proteomes" id="UP000284706">
    <property type="component" value="Unassembled WGS sequence"/>
</dbReference>
<reference evidence="6 7" key="1">
    <citation type="journal article" date="2018" name="Evol. Lett.">
        <title>Horizontal gene cluster transfer increased hallucinogenic mushroom diversity.</title>
        <authorList>
            <person name="Reynolds H.T."/>
            <person name="Vijayakumar V."/>
            <person name="Gluck-Thaler E."/>
            <person name="Korotkin H.B."/>
            <person name="Matheny P.B."/>
            <person name="Slot J.C."/>
        </authorList>
    </citation>
    <scope>NUCLEOTIDE SEQUENCE [LARGE SCALE GENOMIC DNA]</scope>
    <source>
        <strain evidence="6 7">SRW20</strain>
    </source>
</reference>
<dbReference type="FunCoup" id="A0A409VBF5">
    <property type="interactions" value="327"/>
</dbReference>
<keyword evidence="2" id="KW-0560">Oxidoreductase</keyword>
<dbReference type="SUPFAM" id="SSF50129">
    <property type="entry name" value="GroES-like"/>
    <property type="match status" value="1"/>
</dbReference>
<evidence type="ECO:0000313" key="7">
    <source>
        <dbReference type="Proteomes" id="UP000284706"/>
    </source>
</evidence>